<dbReference type="SMART" id="SM00487">
    <property type="entry name" value="DEXDc"/>
    <property type="match status" value="1"/>
</dbReference>
<dbReference type="EMBL" id="LVYD01000058">
    <property type="protein sequence ID" value="OQP61241.1"/>
    <property type="molecule type" value="Genomic_DNA"/>
</dbReference>
<evidence type="ECO:0000256" key="8">
    <source>
        <dbReference type="ARBA" id="ARBA00022840"/>
    </source>
</evidence>
<dbReference type="AlphaFoldDB" id="A0A1V9FSG1"/>
<feature type="domain" description="Helicase ATP-binding" evidence="11">
    <location>
        <begin position="303"/>
        <end position="465"/>
    </location>
</feature>
<comment type="function">
    <text evidence="10">Subunit R is required for both nuclease and ATPase activities, but not for modification.</text>
</comment>
<evidence type="ECO:0000256" key="2">
    <source>
        <dbReference type="ARBA" id="ARBA00008598"/>
    </source>
</evidence>
<keyword evidence="9 10" id="KW-0238">DNA-binding</keyword>
<keyword evidence="7 10" id="KW-0378">Hydrolase</keyword>
<accession>A0A1V9FSG1</accession>
<dbReference type="GO" id="GO:0003677">
    <property type="term" value="F:DNA binding"/>
    <property type="evidence" value="ECO:0007669"/>
    <property type="project" value="UniProtKB-KW"/>
</dbReference>
<gene>
    <name evidence="12" type="ORF">A3860_05885</name>
</gene>
<dbReference type="InterPro" id="IPR027417">
    <property type="entry name" value="P-loop_NTPase"/>
</dbReference>
<keyword evidence="13" id="KW-1185">Reference proteome</keyword>
<evidence type="ECO:0000256" key="3">
    <source>
        <dbReference type="ARBA" id="ARBA00022722"/>
    </source>
</evidence>
<dbReference type="Pfam" id="PF18766">
    <property type="entry name" value="SWI2_SNF2"/>
    <property type="match status" value="1"/>
</dbReference>
<dbReference type="OrthoDB" id="9758243at2"/>
<dbReference type="GO" id="GO:0009307">
    <property type="term" value="P:DNA restriction-modification system"/>
    <property type="evidence" value="ECO:0007669"/>
    <property type="project" value="UniProtKB-KW"/>
</dbReference>
<name>A0A1V9FSG1_9BACT</name>
<evidence type="ECO:0000256" key="6">
    <source>
        <dbReference type="ARBA" id="ARBA00022759"/>
    </source>
</evidence>
<evidence type="ECO:0000313" key="13">
    <source>
        <dbReference type="Proteomes" id="UP000192796"/>
    </source>
</evidence>
<organism evidence="12 13">
    <name type="scientific">Niastella vici</name>
    <dbReference type="NCBI Taxonomy" id="1703345"/>
    <lineage>
        <taxon>Bacteria</taxon>
        <taxon>Pseudomonadati</taxon>
        <taxon>Bacteroidota</taxon>
        <taxon>Chitinophagia</taxon>
        <taxon>Chitinophagales</taxon>
        <taxon>Chitinophagaceae</taxon>
        <taxon>Niastella</taxon>
    </lineage>
</organism>
<dbReference type="Gene3D" id="3.90.1570.50">
    <property type="match status" value="1"/>
</dbReference>
<dbReference type="CDD" id="cd18030">
    <property type="entry name" value="DEXHc_RE_I_HsdR"/>
    <property type="match status" value="1"/>
</dbReference>
<keyword evidence="4 10" id="KW-0547">Nucleotide-binding</keyword>
<dbReference type="InterPro" id="IPR040980">
    <property type="entry name" value="SWI2_SNF2"/>
</dbReference>
<protein>
    <recommendedName>
        <fullName evidence="10">Type I restriction enzyme endonuclease subunit</fullName>
        <shortName evidence="10">R protein</shortName>
        <ecNumber evidence="10">3.1.21.3</ecNumber>
    </recommendedName>
</protein>
<dbReference type="RefSeq" id="WP_081151755.1">
    <property type="nucleotide sequence ID" value="NZ_LVYD01000058.1"/>
</dbReference>
<evidence type="ECO:0000256" key="9">
    <source>
        <dbReference type="ARBA" id="ARBA00023125"/>
    </source>
</evidence>
<proteinExistence type="inferred from homology"/>
<dbReference type="InterPro" id="IPR051268">
    <property type="entry name" value="Type-I_R_enzyme_R_subunit"/>
</dbReference>
<evidence type="ECO:0000256" key="1">
    <source>
        <dbReference type="ARBA" id="ARBA00000851"/>
    </source>
</evidence>
<keyword evidence="6 12" id="KW-0255">Endonuclease</keyword>
<evidence type="ECO:0000256" key="4">
    <source>
        <dbReference type="ARBA" id="ARBA00022741"/>
    </source>
</evidence>
<dbReference type="Pfam" id="PF04313">
    <property type="entry name" value="HSDR_N"/>
    <property type="match status" value="1"/>
</dbReference>
<dbReference type="InterPro" id="IPR055180">
    <property type="entry name" value="HsdR_RecA-like_helicase_dom_2"/>
</dbReference>
<dbReference type="InterPro" id="IPR014001">
    <property type="entry name" value="Helicase_ATP-bd"/>
</dbReference>
<dbReference type="EC" id="3.1.21.3" evidence="10"/>
<sequence length="1045" mass="120439">MSYSELHDSQSPALLLLRKLGWQHITKDEALQQRGGIRSNVILEDILEQQLKALNTFTYRGNNYKFSEGNIHAAIHAIKNVPDEGLVRTSEKVYDLITLGKSFEETIQGDRKSFTIKYIDWENPRNNVYHIADEFAVEGLNETRRPDLVLFINGIPFAVIENKRRDRNGSIDEAISQHQRNQKKENGIPKLYHYAHLLLAVHPNEVKYAAIDTKPKFWSVWEEQTDVEDKVQNIIKKPVSGTKEGVEDRLPTFQDKMLYSLCRKDRLLELVYKFIVYDDRKKKICRYQQYFTVMNALQRIKEFTKEGQRRGGVVWHTQGSGKSLTMVMLAKCLSLEKDIKNARVIIVTDRIDLDNQITKTFEACQKHPVQAKSGADLAELINNNGIEIITTIIDKFDAALSRRDIENDSANIFVLVDESHRSQYGSMHTKMRKVLPKACYIGFTGTPLTHNEKSTAKKFGGFILPNYPIEKAVRDKAVVPLLYEGRSAKLSVNRTALDKEFTRVSEPLTEYQTKNLQRKFASITKIYKSQQVVEEIAYDIAKHYCENWQGKGFKAMLAVPLRETAIKYLRYFENQINPKLHLNARVIISAPDTREDNEEVDEEPTSEVQKWWDKTSRDYGGIDEYERVTIEKFKQESEDVELLIVVGKLLTGFDAPNCSILYLAKPLAEHNLLQAIARVNRLYEGKDFGYIIDYIGILGELDEALTHYAALSEFDEEDLEGSLISVAEEIKKLPQRHAELVDVFKEVKKKADKEALERFLRPEDKRDIFRQKLTAFGRTLHTALAASDELEKIFSREKVTFFIKEFEYYNSLRISIQARYADKVDFKEYEKRIQKLLDTYVSAEGMDQITEPINIFDEELFKKEVERVTGSIASKADAIAYATKKVTSEKMDEDPVYYKRFSDMIDQAIQDFLQKRITESQYLAKQIQIRNEMLKGSPEGVPAEVQGKPEARAFYGILREEILNAGIQLSAKQNKALAQAGLNIANIISSLVIRDWVRNNDVKNKMMNDMEDYLLRESAQWGITISYELLDTMLEKCITVAKKVY</sequence>
<dbReference type="CDD" id="cd18800">
    <property type="entry name" value="SF2_C_EcoR124I-like"/>
    <property type="match status" value="1"/>
</dbReference>
<evidence type="ECO:0000256" key="10">
    <source>
        <dbReference type="RuleBase" id="RU364115"/>
    </source>
</evidence>
<dbReference type="PANTHER" id="PTHR30195">
    <property type="entry name" value="TYPE I SITE-SPECIFIC DEOXYRIBONUCLEASE PROTEIN SUBUNIT M AND R"/>
    <property type="match status" value="1"/>
</dbReference>
<evidence type="ECO:0000256" key="7">
    <source>
        <dbReference type="ARBA" id="ARBA00022801"/>
    </source>
</evidence>
<dbReference type="InterPro" id="IPR004473">
    <property type="entry name" value="Restrct_endonuc_typeI_HsdR"/>
</dbReference>
<dbReference type="GO" id="GO:0005524">
    <property type="term" value="F:ATP binding"/>
    <property type="evidence" value="ECO:0007669"/>
    <property type="project" value="UniProtKB-KW"/>
</dbReference>
<evidence type="ECO:0000256" key="5">
    <source>
        <dbReference type="ARBA" id="ARBA00022747"/>
    </source>
</evidence>
<comment type="caution">
    <text evidence="12">The sequence shown here is derived from an EMBL/GenBank/DDBJ whole genome shotgun (WGS) entry which is preliminary data.</text>
</comment>
<dbReference type="NCBIfam" id="TIGR00348">
    <property type="entry name" value="hsdR"/>
    <property type="match status" value="1"/>
</dbReference>
<dbReference type="CDD" id="cd22332">
    <property type="entry name" value="HsdR_N"/>
    <property type="match status" value="1"/>
</dbReference>
<dbReference type="GO" id="GO:0009035">
    <property type="term" value="F:type I site-specific deoxyribonuclease activity"/>
    <property type="evidence" value="ECO:0007669"/>
    <property type="project" value="UniProtKB-EC"/>
</dbReference>
<dbReference type="STRING" id="1703345.A3860_05885"/>
<dbReference type="PANTHER" id="PTHR30195:SF15">
    <property type="entry name" value="TYPE I RESTRICTION ENZYME HINDI ENDONUCLEASE SUBUNIT"/>
    <property type="match status" value="1"/>
</dbReference>
<dbReference type="PROSITE" id="PS51192">
    <property type="entry name" value="HELICASE_ATP_BIND_1"/>
    <property type="match status" value="1"/>
</dbReference>
<dbReference type="SUPFAM" id="SSF52540">
    <property type="entry name" value="P-loop containing nucleoside triphosphate hydrolases"/>
    <property type="match status" value="2"/>
</dbReference>
<evidence type="ECO:0000259" key="11">
    <source>
        <dbReference type="PROSITE" id="PS51192"/>
    </source>
</evidence>
<dbReference type="Pfam" id="PF22679">
    <property type="entry name" value="T1R_D3-like"/>
    <property type="match status" value="1"/>
</dbReference>
<dbReference type="Gene3D" id="3.40.50.300">
    <property type="entry name" value="P-loop containing nucleotide triphosphate hydrolases"/>
    <property type="match status" value="2"/>
</dbReference>
<keyword evidence="3" id="KW-0540">Nuclease</keyword>
<comment type="similarity">
    <text evidence="2 10">Belongs to the HsdR family.</text>
</comment>
<evidence type="ECO:0000313" key="12">
    <source>
        <dbReference type="EMBL" id="OQP61241.1"/>
    </source>
</evidence>
<reference evidence="12 13" key="1">
    <citation type="submission" date="2016-03" db="EMBL/GenBank/DDBJ databases">
        <title>Niastella vici sp. nov., isolated from farmland soil.</title>
        <authorList>
            <person name="Chen L."/>
            <person name="Wang D."/>
            <person name="Yang S."/>
            <person name="Wang G."/>
        </authorList>
    </citation>
    <scope>NUCLEOTIDE SEQUENCE [LARGE SCALE GENOMIC DNA]</scope>
    <source>
        <strain evidence="12 13">DJ57</strain>
    </source>
</reference>
<comment type="subunit">
    <text evidence="10">The type I restriction/modification system is composed of three polypeptides R, M and S.</text>
</comment>
<dbReference type="InterPro" id="IPR007409">
    <property type="entry name" value="Restrct_endonuc_type1_HsdR_N"/>
</dbReference>
<keyword evidence="5 10" id="KW-0680">Restriction system</keyword>
<keyword evidence="8 10" id="KW-0067">ATP-binding</keyword>
<dbReference type="Proteomes" id="UP000192796">
    <property type="component" value="Unassembled WGS sequence"/>
</dbReference>
<comment type="catalytic activity">
    <reaction evidence="1 10">
        <text>Endonucleolytic cleavage of DNA to give random double-stranded fragments with terminal 5'-phosphates, ATP is simultaneously hydrolyzed.</text>
        <dbReference type="EC" id="3.1.21.3"/>
    </reaction>
</comment>